<feature type="chain" id="PRO_5019204052" evidence="2">
    <location>
        <begin position="27"/>
        <end position="326"/>
    </location>
</feature>
<comment type="caution">
    <text evidence="3">The sequence shown here is derived from an EMBL/GenBank/DDBJ whole genome shotgun (WGS) entry which is preliminary data.</text>
</comment>
<proteinExistence type="inferred from homology"/>
<evidence type="ECO:0000313" key="4">
    <source>
        <dbReference type="Proteomes" id="UP000216225"/>
    </source>
</evidence>
<dbReference type="PANTHER" id="PTHR42928:SF5">
    <property type="entry name" value="BLR1237 PROTEIN"/>
    <property type="match status" value="1"/>
</dbReference>
<dbReference type="EMBL" id="NKDB02000001">
    <property type="protein sequence ID" value="RKJ98947.1"/>
    <property type="molecule type" value="Genomic_DNA"/>
</dbReference>
<dbReference type="RefSeq" id="WP_094435413.1">
    <property type="nucleotide sequence ID" value="NZ_NKDB02000001.1"/>
</dbReference>
<sequence length="326" mass="35091">MHRRAHLTQLAALLLAGGLPLGNAHAQRQYPSKPIRFLVGFPPGQATDTVARMIAERMAQKLGQPIVVENKPGQGGSAVMSYLMQQPNDGYAVTLSATGAVLTNLYLQKNLPYGLDDFTPVSLIGDLPLVLVARPDMPFNDLEGMLAYAKANPGRLSYASPGNGTTAHLTMESIKKESGARIVHIPYQGSARAIADLMGGQTDVAFDTMPVTLPHVQAGKLKLLAVGHSKRLSEFPQVRTVSESGFPNVTASVWIGMFGPKGMPANVTDTLNQTLVDVIREQEMTRKLESLGLFVRTFTPSDFGKFLKAEAPRWKQAVVNSGATVD</sequence>
<evidence type="ECO:0000256" key="1">
    <source>
        <dbReference type="ARBA" id="ARBA00006987"/>
    </source>
</evidence>
<evidence type="ECO:0000313" key="3">
    <source>
        <dbReference type="EMBL" id="RKJ98947.1"/>
    </source>
</evidence>
<comment type="similarity">
    <text evidence="1">Belongs to the UPF0065 (bug) family.</text>
</comment>
<dbReference type="Proteomes" id="UP000216225">
    <property type="component" value="Unassembled WGS sequence"/>
</dbReference>
<gene>
    <name evidence="3" type="ORF">CE154_004155</name>
</gene>
<dbReference type="PIRSF" id="PIRSF017082">
    <property type="entry name" value="YflP"/>
    <property type="match status" value="1"/>
</dbReference>
<dbReference type="PANTHER" id="PTHR42928">
    <property type="entry name" value="TRICARBOXYLATE-BINDING PROTEIN"/>
    <property type="match status" value="1"/>
</dbReference>
<feature type="signal peptide" evidence="2">
    <location>
        <begin position="1"/>
        <end position="26"/>
    </location>
</feature>
<dbReference type="Gene3D" id="3.40.190.150">
    <property type="entry name" value="Bordetella uptake gene, domain 1"/>
    <property type="match status" value="1"/>
</dbReference>
<name>A0A420KG96_9BURK</name>
<accession>A0A420KG96</accession>
<dbReference type="AlphaFoldDB" id="A0A420KG96"/>
<dbReference type="CDD" id="cd07012">
    <property type="entry name" value="PBP2_Bug_TTT"/>
    <property type="match status" value="1"/>
</dbReference>
<organism evidence="3 4">
    <name type="scientific">Alicycliphilus denitrificans</name>
    <dbReference type="NCBI Taxonomy" id="179636"/>
    <lineage>
        <taxon>Bacteria</taxon>
        <taxon>Pseudomonadati</taxon>
        <taxon>Pseudomonadota</taxon>
        <taxon>Betaproteobacteria</taxon>
        <taxon>Burkholderiales</taxon>
        <taxon>Comamonadaceae</taxon>
        <taxon>Alicycliphilus</taxon>
    </lineage>
</organism>
<evidence type="ECO:0000256" key="2">
    <source>
        <dbReference type="SAM" id="SignalP"/>
    </source>
</evidence>
<dbReference type="Pfam" id="PF03401">
    <property type="entry name" value="TctC"/>
    <property type="match status" value="1"/>
</dbReference>
<keyword evidence="2" id="KW-0732">Signal</keyword>
<dbReference type="Gene3D" id="3.40.190.10">
    <property type="entry name" value="Periplasmic binding protein-like II"/>
    <property type="match status" value="1"/>
</dbReference>
<dbReference type="InterPro" id="IPR042100">
    <property type="entry name" value="Bug_dom1"/>
</dbReference>
<protein>
    <submittedName>
        <fullName evidence="3">Tripartite tricarboxylate transporter substrate binding protein</fullName>
    </submittedName>
</protein>
<reference evidence="3 4" key="1">
    <citation type="submission" date="2018-09" db="EMBL/GenBank/DDBJ databases">
        <title>Genome comparison of Alicycliphilus sp. BQ1, a polyurethanolytic bacterium, with its closest phylogenetic relatives Alicycliphilus denitrificans BC and K601, unable to attack polyurethane.</title>
        <authorList>
            <person name="Loza-Tavera H."/>
            <person name="Lozano L."/>
            <person name="Cevallos M."/>
            <person name="Maya-Lucas O."/>
            <person name="Garcia-Mena J."/>
            <person name="Hernandez J."/>
        </authorList>
    </citation>
    <scope>NUCLEOTIDE SEQUENCE [LARGE SCALE GENOMIC DNA]</scope>
    <source>
        <strain evidence="3 4">BQ1</strain>
    </source>
</reference>
<dbReference type="SUPFAM" id="SSF53850">
    <property type="entry name" value="Periplasmic binding protein-like II"/>
    <property type="match status" value="1"/>
</dbReference>
<dbReference type="InterPro" id="IPR005064">
    <property type="entry name" value="BUG"/>
</dbReference>